<evidence type="ECO:0000256" key="7">
    <source>
        <dbReference type="ARBA" id="ARBA00061090"/>
    </source>
</evidence>
<keyword evidence="6" id="KW-0143">Chaperone</keyword>
<dbReference type="Proteomes" id="UP001205105">
    <property type="component" value="Unassembled WGS sequence"/>
</dbReference>
<gene>
    <name evidence="10" type="ORF">COHA_006069</name>
</gene>
<organism evidence="10 11">
    <name type="scientific">Chlorella ohadii</name>
    <dbReference type="NCBI Taxonomy" id="2649997"/>
    <lineage>
        <taxon>Eukaryota</taxon>
        <taxon>Viridiplantae</taxon>
        <taxon>Chlorophyta</taxon>
        <taxon>core chlorophytes</taxon>
        <taxon>Trebouxiophyceae</taxon>
        <taxon>Chlorellales</taxon>
        <taxon>Chlorellaceae</taxon>
        <taxon>Chlorella clade</taxon>
        <taxon>Chlorella</taxon>
    </lineage>
</organism>
<comment type="similarity">
    <text evidence="7">Belongs to the heat shock protein 70 (TC 1.A.33) family. HSP110/SSE subfamily.</text>
</comment>
<sequence length="921" mass="99371">MRRRAGASLPLLAALLAAAVASVAAVPQVSPVLAIDLGSEFLKLSIVKPGRIPISIVINEMSKRKTPALVAFVDGDRLVGEEAAAVAARYPDRVYGRLLDLLGRPADDPQLAAMLKASYRPYALERAPNRTSPAAAAVRTDGGELRSAEELAASLLEYAKGLAEAAADGAAVTDAVLTVPASFTVQQRQALLDAAKLAGLNVLGLIHSHAAAALQYGIERDFTNRTDHVILYDLGAASLQAALVTYSAFTGAKGASISQFDVRDVVWRENLGGEHLELVLMEHFADEFNKQLGGGQDVRTVPRAMAKLRKQVARTKQILSANTEAPISVEELWQERDFRSTISRDKFEELAGDFWVRAVEPVTTLLARNNLSAADLAGVQLLGGTSRVPRIKAALSEALGGRALDMHLDADEATVLGAGLFGANLSSIFRLRQFGMADKTPYSVAIQLEHEQAPKTLVPALKKMPTKRGVHLHNLTADALAFTLAFDNAPGAMPECHHAFPLGAFNVTGIQSVVDKYNSSGKVSIHTRVDQSGVFAVVKADATVEVWEEVPPPPPPPAANTSDNATGNATDASGGADGKPDSKAEDAGSKEDGKDGKKEEKKGGKKGANKEAAAAPAPAPEEAPKLRKRVIKVPLNVTGGLFAPGMNDTEMTAARRVMRRLRAHDQAKRETAKARNDLEAYIIATRDLLDSSEEWRAATTEEQREVFAAQLTDTEDWLYGDGEAVDVAEYRSKLRKLKETGDTVAMRVAESKQRPQLVKLGRDFVELARKAVNTWPEAKPWLDADDIARLVEKVDNFTAWLDDGEAAQAKRAAHEDPAFKSEEVSSWLMRLQKEFTRLNSKKKPRPPPPPPPPADANATDAEGAKAEGEGQADGEQQAEGEHAEQQGQGEEKQQEKQQEQEEQPAGAEEEEDKLDHDELRR</sequence>
<dbReference type="GO" id="GO:0005524">
    <property type="term" value="F:ATP binding"/>
    <property type="evidence" value="ECO:0007669"/>
    <property type="project" value="UniProtKB-KW"/>
</dbReference>
<keyword evidence="11" id="KW-1185">Reference proteome</keyword>
<evidence type="ECO:0000313" key="10">
    <source>
        <dbReference type="EMBL" id="KAI7840287.1"/>
    </source>
</evidence>
<evidence type="ECO:0000256" key="8">
    <source>
        <dbReference type="SAM" id="MobiDB-lite"/>
    </source>
</evidence>
<dbReference type="GO" id="GO:0030968">
    <property type="term" value="P:endoplasmic reticulum unfolded protein response"/>
    <property type="evidence" value="ECO:0007669"/>
    <property type="project" value="TreeGrafter"/>
</dbReference>
<protein>
    <submittedName>
        <fullName evidence="10">Uncharacterized protein</fullName>
    </submittedName>
</protein>
<dbReference type="GO" id="GO:0140662">
    <property type="term" value="F:ATP-dependent protein folding chaperone"/>
    <property type="evidence" value="ECO:0007669"/>
    <property type="project" value="InterPro"/>
</dbReference>
<dbReference type="EMBL" id="JADXDR010000083">
    <property type="protein sequence ID" value="KAI7840287.1"/>
    <property type="molecule type" value="Genomic_DNA"/>
</dbReference>
<dbReference type="InterPro" id="IPR013126">
    <property type="entry name" value="Hsp_70_fam"/>
</dbReference>
<evidence type="ECO:0000256" key="2">
    <source>
        <dbReference type="ARBA" id="ARBA00022729"/>
    </source>
</evidence>
<dbReference type="SUPFAM" id="SSF100934">
    <property type="entry name" value="Heat shock protein 70kD (HSP70), C-terminal subdomain"/>
    <property type="match status" value="1"/>
</dbReference>
<keyword evidence="4" id="KW-0256">Endoplasmic reticulum</keyword>
<dbReference type="PANTHER" id="PTHR45639:SF3">
    <property type="entry name" value="HYPOXIA UP-REGULATED PROTEIN 1"/>
    <property type="match status" value="1"/>
</dbReference>
<dbReference type="SUPFAM" id="SSF53067">
    <property type="entry name" value="Actin-like ATPase domain"/>
    <property type="match status" value="2"/>
</dbReference>
<feature type="compositionally biased region" description="Polar residues" evidence="8">
    <location>
        <begin position="559"/>
        <end position="571"/>
    </location>
</feature>
<feature type="region of interest" description="Disordered" evidence="8">
    <location>
        <begin position="836"/>
        <end position="921"/>
    </location>
</feature>
<dbReference type="AlphaFoldDB" id="A0AAD5DLR8"/>
<keyword evidence="3" id="KW-0547">Nucleotide-binding</keyword>
<evidence type="ECO:0000256" key="1">
    <source>
        <dbReference type="ARBA" id="ARBA00004319"/>
    </source>
</evidence>
<evidence type="ECO:0000256" key="4">
    <source>
        <dbReference type="ARBA" id="ARBA00022824"/>
    </source>
</evidence>
<dbReference type="InterPro" id="IPR018181">
    <property type="entry name" value="Heat_shock_70_CS"/>
</dbReference>
<evidence type="ECO:0000256" key="6">
    <source>
        <dbReference type="ARBA" id="ARBA00023186"/>
    </source>
</evidence>
<dbReference type="InterPro" id="IPR043129">
    <property type="entry name" value="ATPase_NBD"/>
</dbReference>
<evidence type="ECO:0000256" key="5">
    <source>
        <dbReference type="ARBA" id="ARBA00022840"/>
    </source>
</evidence>
<dbReference type="PANTHER" id="PTHR45639">
    <property type="entry name" value="HSC70CB, ISOFORM G-RELATED"/>
    <property type="match status" value="1"/>
</dbReference>
<comment type="subcellular location">
    <subcellularLocation>
        <location evidence="1">Endoplasmic reticulum lumen</location>
    </subcellularLocation>
</comment>
<feature type="region of interest" description="Disordered" evidence="8">
    <location>
        <begin position="547"/>
        <end position="626"/>
    </location>
</feature>
<proteinExistence type="inferred from homology"/>
<dbReference type="InterPro" id="IPR029047">
    <property type="entry name" value="HSP70_peptide-bd_sf"/>
</dbReference>
<evidence type="ECO:0000256" key="9">
    <source>
        <dbReference type="SAM" id="SignalP"/>
    </source>
</evidence>
<dbReference type="FunFam" id="3.90.640.10:FF:000004">
    <property type="entry name" value="Heat shock 70 kDa protein 4"/>
    <property type="match status" value="1"/>
</dbReference>
<evidence type="ECO:0000256" key="3">
    <source>
        <dbReference type="ARBA" id="ARBA00022741"/>
    </source>
</evidence>
<dbReference type="GO" id="GO:0005788">
    <property type="term" value="C:endoplasmic reticulum lumen"/>
    <property type="evidence" value="ECO:0007669"/>
    <property type="project" value="UniProtKB-SubCell"/>
</dbReference>
<dbReference type="Gene3D" id="1.20.1270.10">
    <property type="match status" value="1"/>
</dbReference>
<name>A0AAD5DLR8_9CHLO</name>
<keyword evidence="2 9" id="KW-0732">Signal</keyword>
<dbReference type="GO" id="GO:0034663">
    <property type="term" value="C:endoplasmic reticulum chaperone complex"/>
    <property type="evidence" value="ECO:0007669"/>
    <property type="project" value="TreeGrafter"/>
</dbReference>
<reference evidence="10" key="1">
    <citation type="submission" date="2020-11" db="EMBL/GenBank/DDBJ databases">
        <title>Chlorella ohadii genome sequencing and assembly.</title>
        <authorList>
            <person name="Murik O."/>
            <person name="Treves H."/>
            <person name="Kedem I."/>
            <person name="Shotland Y."/>
            <person name="Kaplan A."/>
        </authorList>
    </citation>
    <scope>NUCLEOTIDE SEQUENCE</scope>
    <source>
        <strain evidence="10">1</strain>
    </source>
</reference>
<dbReference type="PROSITE" id="PS01036">
    <property type="entry name" value="HSP70_3"/>
    <property type="match status" value="1"/>
</dbReference>
<keyword evidence="5" id="KW-0067">ATP-binding</keyword>
<comment type="caution">
    <text evidence="10">The sequence shown here is derived from an EMBL/GenBank/DDBJ whole genome shotgun (WGS) entry which is preliminary data.</text>
</comment>
<dbReference type="CDD" id="cd10230">
    <property type="entry name" value="ASKHA_NBD_HSP70_HYOU1"/>
    <property type="match status" value="1"/>
</dbReference>
<dbReference type="Gene3D" id="3.30.30.30">
    <property type="match status" value="1"/>
</dbReference>
<dbReference type="InterPro" id="IPR029048">
    <property type="entry name" value="HSP70_C_sf"/>
</dbReference>
<feature type="chain" id="PRO_5042249272" evidence="9">
    <location>
        <begin position="26"/>
        <end position="921"/>
    </location>
</feature>
<dbReference type="PRINTS" id="PR00301">
    <property type="entry name" value="HEATSHOCK70"/>
</dbReference>
<dbReference type="Pfam" id="PF00012">
    <property type="entry name" value="HSP70"/>
    <property type="match status" value="1"/>
</dbReference>
<dbReference type="Gene3D" id="3.90.640.10">
    <property type="entry name" value="Actin, Chain A, domain 4"/>
    <property type="match status" value="1"/>
</dbReference>
<dbReference type="Gene3D" id="3.30.420.40">
    <property type="match status" value="2"/>
</dbReference>
<dbReference type="Gene3D" id="2.60.34.10">
    <property type="entry name" value="Substrate Binding Domain Of DNAk, Chain A, domain 1"/>
    <property type="match status" value="1"/>
</dbReference>
<feature type="compositionally biased region" description="Basic and acidic residues" evidence="8">
    <location>
        <begin position="879"/>
        <end position="899"/>
    </location>
</feature>
<feature type="compositionally biased region" description="Basic and acidic residues" evidence="8">
    <location>
        <begin position="578"/>
        <end position="602"/>
    </location>
</feature>
<accession>A0AAD5DLR8</accession>
<feature type="signal peptide" evidence="9">
    <location>
        <begin position="1"/>
        <end position="25"/>
    </location>
</feature>
<dbReference type="FunFam" id="1.20.1270.10:FF:000002">
    <property type="entry name" value="Heat shock 70 kDa protein 4"/>
    <property type="match status" value="1"/>
</dbReference>
<evidence type="ECO:0000313" key="11">
    <source>
        <dbReference type="Proteomes" id="UP001205105"/>
    </source>
</evidence>